<dbReference type="SUPFAM" id="SSF46785">
    <property type="entry name" value="Winged helix' DNA-binding domain"/>
    <property type="match status" value="1"/>
</dbReference>
<feature type="domain" description="Transcription regulator PadR N-terminal" evidence="1">
    <location>
        <begin position="34"/>
        <end position="100"/>
    </location>
</feature>
<sequence length="122" mass="14350">MDPENEKHITQARESDSQNVYIEDILKKHLNVAVLSTIRNNSMSGQDIAKELFFKHRVYISPSAIYSILYALKDQNLLEIDTVKGDLRTKYYVPTEIGKQIIDIRLREFKEALEYFIIWIDE</sequence>
<organism evidence="2 3">
    <name type="scientific">Methanosarcina vacuolata Z-761</name>
    <dbReference type="NCBI Taxonomy" id="1434123"/>
    <lineage>
        <taxon>Archaea</taxon>
        <taxon>Methanobacteriati</taxon>
        <taxon>Methanobacteriota</taxon>
        <taxon>Stenosarchaea group</taxon>
        <taxon>Methanomicrobia</taxon>
        <taxon>Methanosarcinales</taxon>
        <taxon>Methanosarcinaceae</taxon>
        <taxon>Methanosarcina</taxon>
    </lineage>
</organism>
<evidence type="ECO:0000313" key="3">
    <source>
        <dbReference type="Proteomes" id="UP000033096"/>
    </source>
</evidence>
<dbReference type="Pfam" id="PF03551">
    <property type="entry name" value="PadR"/>
    <property type="match status" value="1"/>
</dbReference>
<dbReference type="KEGG" id="mvc:MSVAZ_3055"/>
<dbReference type="AlphaFoldDB" id="A0A0E3Q8T2"/>
<dbReference type="Gene3D" id="1.10.10.10">
    <property type="entry name" value="Winged helix-like DNA-binding domain superfamily/Winged helix DNA-binding domain"/>
    <property type="match status" value="1"/>
</dbReference>
<reference evidence="2 3" key="1">
    <citation type="submission" date="2014-07" db="EMBL/GenBank/DDBJ databases">
        <title>Methanogenic archaea and the global carbon cycle.</title>
        <authorList>
            <person name="Henriksen J.R."/>
            <person name="Luke J."/>
            <person name="Reinhart S."/>
            <person name="Benedict M.N."/>
            <person name="Youngblut N.D."/>
            <person name="Metcalf M.E."/>
            <person name="Whitaker R.J."/>
            <person name="Metcalf W.W."/>
        </authorList>
    </citation>
    <scope>NUCLEOTIDE SEQUENCE [LARGE SCALE GENOMIC DNA]</scope>
    <source>
        <strain evidence="2 3">Z-761</strain>
    </source>
</reference>
<dbReference type="PATRIC" id="fig|1434123.4.peg.3757"/>
<accession>A0A0E3Q8T2</accession>
<dbReference type="Proteomes" id="UP000033096">
    <property type="component" value="Chromosome"/>
</dbReference>
<dbReference type="STRING" id="1434123.MSVAZ_3055"/>
<evidence type="ECO:0000313" key="2">
    <source>
        <dbReference type="EMBL" id="AKB45324.1"/>
    </source>
</evidence>
<protein>
    <recommendedName>
        <fullName evidence="1">Transcription regulator PadR N-terminal domain-containing protein</fullName>
    </recommendedName>
</protein>
<keyword evidence="3" id="KW-1185">Reference proteome</keyword>
<evidence type="ECO:0000259" key="1">
    <source>
        <dbReference type="Pfam" id="PF03551"/>
    </source>
</evidence>
<dbReference type="InterPro" id="IPR005149">
    <property type="entry name" value="Tscrpt_reg_PadR_N"/>
</dbReference>
<dbReference type="RefSeq" id="WP_048122654.1">
    <property type="nucleotide sequence ID" value="NZ_CP009520.1"/>
</dbReference>
<proteinExistence type="predicted"/>
<dbReference type="EMBL" id="CP009520">
    <property type="protein sequence ID" value="AKB45324.1"/>
    <property type="molecule type" value="Genomic_DNA"/>
</dbReference>
<dbReference type="InterPro" id="IPR036388">
    <property type="entry name" value="WH-like_DNA-bd_sf"/>
</dbReference>
<dbReference type="HOGENOM" id="CLU_2021511_0_0_2"/>
<dbReference type="GeneID" id="24811584"/>
<gene>
    <name evidence="2" type="ORF">MSVAZ_3055</name>
</gene>
<dbReference type="InterPro" id="IPR036390">
    <property type="entry name" value="WH_DNA-bd_sf"/>
</dbReference>
<name>A0A0E3Q8T2_9EURY</name>